<reference evidence="1 2" key="1">
    <citation type="submission" date="2018-10" db="EMBL/GenBank/DDBJ databases">
        <title>Comparative analysis of microorganisms from saline springs in Andes Mountain Range, Colombia.</title>
        <authorList>
            <person name="Rubin E."/>
        </authorList>
    </citation>
    <scope>NUCLEOTIDE SEQUENCE [LARGE SCALE GENOMIC DNA]</scope>
    <source>
        <strain evidence="1 2">USBA 36</strain>
    </source>
</reference>
<sequence>MRLPERHVRWLHRLLLRRFAGRKPDDIIGGEENPYLFRWCLIPKNRWFNLYLHHTVRSDDDRALHDHRWWNVSLLLDGGYMEIVPVWPAMWPHNQAVMPVAREVGELVLRRPTAPHRLALWEDETTGRERPSWSLFITGPRVREWGFWCFSSHRGATAPRWVHHEDFTDSTGMRVGKGCGE</sequence>
<comment type="caution">
    <text evidence="1">The sequence shown here is derived from an EMBL/GenBank/DDBJ whole genome shotgun (WGS) entry which is preliminary data.</text>
</comment>
<name>A0A420WGQ6_9PROT</name>
<dbReference type="EMBL" id="RBIG01000002">
    <property type="protein sequence ID" value="RKQ70163.1"/>
    <property type="molecule type" value="Genomic_DNA"/>
</dbReference>
<dbReference type="Proteomes" id="UP000277424">
    <property type="component" value="Unassembled WGS sequence"/>
</dbReference>
<organism evidence="1 2">
    <name type="scientific">Oceanibaculum indicum</name>
    <dbReference type="NCBI Taxonomy" id="526216"/>
    <lineage>
        <taxon>Bacteria</taxon>
        <taxon>Pseudomonadati</taxon>
        <taxon>Pseudomonadota</taxon>
        <taxon>Alphaproteobacteria</taxon>
        <taxon>Rhodospirillales</taxon>
        <taxon>Oceanibaculaceae</taxon>
        <taxon>Oceanibaculum</taxon>
    </lineage>
</organism>
<gene>
    <name evidence="1" type="ORF">BCL74_2103</name>
</gene>
<protein>
    <recommendedName>
        <fullName evidence="3">Cysteine dioxygenase type I</fullName>
    </recommendedName>
</protein>
<evidence type="ECO:0000313" key="1">
    <source>
        <dbReference type="EMBL" id="RKQ70163.1"/>
    </source>
</evidence>
<accession>A0A420WGQ6</accession>
<proteinExistence type="predicted"/>
<evidence type="ECO:0008006" key="3">
    <source>
        <dbReference type="Google" id="ProtNLM"/>
    </source>
</evidence>
<evidence type="ECO:0000313" key="2">
    <source>
        <dbReference type="Proteomes" id="UP000277424"/>
    </source>
</evidence>
<dbReference type="RefSeq" id="WP_220660251.1">
    <property type="nucleotide sequence ID" value="NZ_RBIG01000002.1"/>
</dbReference>
<dbReference type="AlphaFoldDB" id="A0A420WGQ6"/>